<dbReference type="EC" id="1.1.1.47" evidence="3"/>
<dbReference type="NCBIfam" id="NF005559">
    <property type="entry name" value="PRK07231.1"/>
    <property type="match status" value="1"/>
</dbReference>
<protein>
    <submittedName>
        <fullName evidence="3">Glucose 1-dehydrogenase</fullName>
        <ecNumber evidence="3">1.1.1.47</ecNumber>
    </submittedName>
</protein>
<evidence type="ECO:0000256" key="1">
    <source>
        <dbReference type="ARBA" id="ARBA00006484"/>
    </source>
</evidence>
<dbReference type="PANTHER" id="PTHR42760">
    <property type="entry name" value="SHORT-CHAIN DEHYDROGENASES/REDUCTASES FAMILY MEMBER"/>
    <property type="match status" value="1"/>
</dbReference>
<dbReference type="GO" id="GO:0008206">
    <property type="term" value="P:bile acid metabolic process"/>
    <property type="evidence" value="ECO:0007669"/>
    <property type="project" value="UniProtKB-ARBA"/>
</dbReference>
<accession>A0A7G6E4E3</accession>
<dbReference type="PANTHER" id="PTHR42760:SF133">
    <property type="entry name" value="3-OXOACYL-[ACYL-CARRIER-PROTEIN] REDUCTASE"/>
    <property type="match status" value="1"/>
</dbReference>
<dbReference type="FunFam" id="3.40.50.720:FF:000084">
    <property type="entry name" value="Short-chain dehydrogenase reductase"/>
    <property type="match status" value="1"/>
</dbReference>
<dbReference type="GO" id="GO:0047936">
    <property type="term" value="F:glucose 1-dehydrogenase [NAD(P)+] activity"/>
    <property type="evidence" value="ECO:0007669"/>
    <property type="project" value="UniProtKB-EC"/>
</dbReference>
<name>A0A7G6E4E3_THEFR</name>
<dbReference type="InterPro" id="IPR036291">
    <property type="entry name" value="NAD(P)-bd_dom_sf"/>
</dbReference>
<keyword evidence="2 3" id="KW-0560">Oxidoreductase</keyword>
<keyword evidence="4" id="KW-1185">Reference proteome</keyword>
<dbReference type="NCBIfam" id="NF009466">
    <property type="entry name" value="PRK12826.1-2"/>
    <property type="match status" value="1"/>
</dbReference>
<dbReference type="OrthoDB" id="9803333at2"/>
<dbReference type="Proteomes" id="UP000515847">
    <property type="component" value="Chromosome"/>
</dbReference>
<dbReference type="Pfam" id="PF13561">
    <property type="entry name" value="adh_short_C2"/>
    <property type="match status" value="1"/>
</dbReference>
<dbReference type="KEGG" id="tfr:BR63_11870"/>
<evidence type="ECO:0000256" key="2">
    <source>
        <dbReference type="ARBA" id="ARBA00023002"/>
    </source>
</evidence>
<dbReference type="RefSeq" id="WP_034420386.1">
    <property type="nucleotide sequence ID" value="NZ_CP045798.1"/>
</dbReference>
<reference evidence="3 4" key="1">
    <citation type="journal article" date="2019" name="Front. Microbiol.">
        <title>Thermoanaerosceptrum fracticalcis gen. nov. sp. nov., a Novel Fumarate-Fermenting Microorganism From a Deep Fractured Carbonate Aquifer of the US Great Basin.</title>
        <authorList>
            <person name="Hamilton-Brehm S.D."/>
            <person name="Stewart L.E."/>
            <person name="Zavarin M."/>
            <person name="Caldwell M."/>
            <person name="Lawson P.A."/>
            <person name="Onstott T.C."/>
            <person name="Grzymski J."/>
            <person name="Neveux I."/>
            <person name="Lollar B.S."/>
            <person name="Russell C.E."/>
            <person name="Moser D.P."/>
        </authorList>
    </citation>
    <scope>NUCLEOTIDE SEQUENCE [LARGE SCALE GENOMIC DNA]</scope>
    <source>
        <strain evidence="3 4">DRI-13</strain>
    </source>
</reference>
<evidence type="ECO:0000313" key="3">
    <source>
        <dbReference type="EMBL" id="QNB46947.1"/>
    </source>
</evidence>
<proteinExistence type="inferred from homology"/>
<dbReference type="SUPFAM" id="SSF51735">
    <property type="entry name" value="NAD(P)-binding Rossmann-fold domains"/>
    <property type="match status" value="1"/>
</dbReference>
<dbReference type="PRINTS" id="PR00080">
    <property type="entry name" value="SDRFAMILY"/>
</dbReference>
<dbReference type="Gene3D" id="3.40.50.720">
    <property type="entry name" value="NAD(P)-binding Rossmann-like Domain"/>
    <property type="match status" value="1"/>
</dbReference>
<dbReference type="AlphaFoldDB" id="A0A7G6E4E3"/>
<sequence>MNLLLDKVAVVTGGARGIGAATALACAREGAHVVVADLNYEGAAAVASQIEGMGRIGLAIQADVSKSEDLAKIVDLTLDKFARIDVLINNAGICQRVSVADLTEADWDRMLNINLKSAFFLTQKVLTVMKKQKSGKIINLASQAGETGGQFVGANYAVSKAGMINLTKSLAKDAGPYGINVNAVAPGFIDTEMTKDFGVDVNAIPLRRLGTAEDVADVIVFLASDLSRYITGSTIDINGGTTMR</sequence>
<gene>
    <name evidence="3" type="ORF">BR63_11870</name>
</gene>
<comment type="similarity">
    <text evidence="1">Belongs to the short-chain dehydrogenases/reductases (SDR) family.</text>
</comment>
<organism evidence="3 4">
    <name type="scientific">Thermanaerosceptrum fracticalcis</name>
    <dbReference type="NCBI Taxonomy" id="1712410"/>
    <lineage>
        <taxon>Bacteria</taxon>
        <taxon>Bacillati</taxon>
        <taxon>Bacillota</taxon>
        <taxon>Clostridia</taxon>
        <taxon>Eubacteriales</taxon>
        <taxon>Peptococcaceae</taxon>
        <taxon>Thermanaerosceptrum</taxon>
    </lineage>
</organism>
<evidence type="ECO:0000313" key="4">
    <source>
        <dbReference type="Proteomes" id="UP000515847"/>
    </source>
</evidence>
<dbReference type="EMBL" id="CP045798">
    <property type="protein sequence ID" value="QNB46947.1"/>
    <property type="molecule type" value="Genomic_DNA"/>
</dbReference>
<dbReference type="PRINTS" id="PR00081">
    <property type="entry name" value="GDHRDH"/>
</dbReference>
<dbReference type="InterPro" id="IPR002347">
    <property type="entry name" value="SDR_fam"/>
</dbReference>